<evidence type="ECO:0000313" key="1">
    <source>
        <dbReference type="EMBL" id="CRL20687.1"/>
    </source>
</evidence>
<evidence type="ECO:0000313" key="2">
    <source>
        <dbReference type="Proteomes" id="UP000053732"/>
    </source>
</evidence>
<protein>
    <submittedName>
        <fullName evidence="1">Str. FM013</fullName>
    </submittedName>
</protein>
<sequence length="69" mass="7851">MPTMCLDDYEHVHSLTQNSDSASRAQMKIMNLQTRLWLDTDVLKDVLYCAISRHATNIMSATQTMTTDS</sequence>
<gene>
    <name evidence="1" type="ORF">PCAMFM013_S004g000628</name>
</gene>
<reference evidence="1 2" key="1">
    <citation type="journal article" date="2014" name="Nat. Commun.">
        <title>Multiple recent horizontal transfers of a large genomic region in cheese making fungi.</title>
        <authorList>
            <person name="Cheeseman K."/>
            <person name="Ropars J."/>
            <person name="Renault P."/>
            <person name="Dupont J."/>
            <person name="Gouzy J."/>
            <person name="Branca A."/>
            <person name="Abraham A.L."/>
            <person name="Ceppi M."/>
            <person name="Conseiller E."/>
            <person name="Debuchy R."/>
            <person name="Malagnac F."/>
            <person name="Goarin A."/>
            <person name="Silar P."/>
            <person name="Lacoste S."/>
            <person name="Sallet E."/>
            <person name="Bensimon A."/>
            <person name="Giraud T."/>
            <person name="Brygoo Y."/>
        </authorList>
    </citation>
    <scope>NUCLEOTIDE SEQUENCE [LARGE SCALE GENOMIC DNA]</scope>
    <source>
        <strain evidence="2">FM 013</strain>
    </source>
</reference>
<organism evidence="1 2">
    <name type="scientific">Penicillium camemberti (strain FM 013)</name>
    <dbReference type="NCBI Taxonomy" id="1429867"/>
    <lineage>
        <taxon>Eukaryota</taxon>
        <taxon>Fungi</taxon>
        <taxon>Dikarya</taxon>
        <taxon>Ascomycota</taxon>
        <taxon>Pezizomycotina</taxon>
        <taxon>Eurotiomycetes</taxon>
        <taxon>Eurotiomycetidae</taxon>
        <taxon>Eurotiales</taxon>
        <taxon>Aspergillaceae</taxon>
        <taxon>Penicillium</taxon>
    </lineage>
</organism>
<accession>A0A0G4P2Y6</accession>
<name>A0A0G4P2Y6_PENC3</name>
<proteinExistence type="predicted"/>
<dbReference type="EMBL" id="HG793137">
    <property type="protein sequence ID" value="CRL20687.1"/>
    <property type="molecule type" value="Genomic_DNA"/>
</dbReference>
<dbReference type="AlphaFoldDB" id="A0A0G4P2Y6"/>
<dbReference type="Proteomes" id="UP000053732">
    <property type="component" value="Unassembled WGS sequence"/>
</dbReference>
<keyword evidence="2" id="KW-1185">Reference proteome</keyword>